<accession>A0AAE3VBZ4</accession>
<dbReference type="PIRSF" id="PIRSF037785">
    <property type="entry name" value="RecU"/>
    <property type="match status" value="1"/>
</dbReference>
<dbReference type="HAMAP" id="MF_00130">
    <property type="entry name" value="RecU"/>
    <property type="match status" value="1"/>
</dbReference>
<feature type="binding site" evidence="13">
    <location>
        <position position="77"/>
    </location>
    <ligand>
        <name>Mg(2+)</name>
        <dbReference type="ChEBI" id="CHEBI:18420"/>
    </ligand>
</feature>
<sequence length="188" mass="22140">MGTWKTRGLRGSGLEELLNLSNEIYRNSQIALIQKIPTPITPMEIDRSSRHITLAYFDKQSTVDYIGVVQSIPVCFDAKECASDCFPLANIHAHQMQFMKEFEEQRGIAFLIISFTKRDELYFLPYRSLMRYWRRMEAGGRKSFTYDEMDRRFPIRRSREVPAHYLEQLEAYLELSEELEQPDELPAD</sequence>
<comment type="similarity">
    <text evidence="11 13">Belongs to the RecU family.</text>
</comment>
<keyword evidence="2 13" id="KW-0963">Cytoplasm</keyword>
<dbReference type="GO" id="GO:0003676">
    <property type="term" value="F:nucleic acid binding"/>
    <property type="evidence" value="ECO:0007669"/>
    <property type="project" value="InterPro"/>
</dbReference>
<evidence type="ECO:0000256" key="5">
    <source>
        <dbReference type="ARBA" id="ARBA00022759"/>
    </source>
</evidence>
<dbReference type="CDD" id="cd22354">
    <property type="entry name" value="RecU-like"/>
    <property type="match status" value="1"/>
</dbReference>
<dbReference type="InterPro" id="IPR011335">
    <property type="entry name" value="Restrct_endonuc-II-like"/>
</dbReference>
<keyword evidence="6 13" id="KW-0227">DNA damage</keyword>
<name>A0AAE3VBZ4_9FIRM</name>
<dbReference type="EC" id="3.1.21.10" evidence="13"/>
<dbReference type="Pfam" id="PF03838">
    <property type="entry name" value="RecU"/>
    <property type="match status" value="1"/>
</dbReference>
<dbReference type="GO" id="GO:0000287">
    <property type="term" value="F:magnesium ion binding"/>
    <property type="evidence" value="ECO:0007669"/>
    <property type="project" value="UniProtKB-UniRule"/>
</dbReference>
<evidence type="ECO:0000256" key="11">
    <source>
        <dbReference type="ARBA" id="ARBA00023447"/>
    </source>
</evidence>
<dbReference type="AlphaFoldDB" id="A0AAE3VBZ4"/>
<feature type="binding site" evidence="13">
    <location>
        <position position="62"/>
    </location>
    <ligand>
        <name>Mg(2+)</name>
        <dbReference type="ChEBI" id="CHEBI:18420"/>
    </ligand>
</feature>
<evidence type="ECO:0000313" key="15">
    <source>
        <dbReference type="Proteomes" id="UP001241537"/>
    </source>
</evidence>
<dbReference type="Proteomes" id="UP001241537">
    <property type="component" value="Unassembled WGS sequence"/>
</dbReference>
<dbReference type="EMBL" id="JAUSTO010000016">
    <property type="protein sequence ID" value="MDQ0153322.1"/>
    <property type="molecule type" value="Genomic_DNA"/>
</dbReference>
<evidence type="ECO:0000256" key="7">
    <source>
        <dbReference type="ARBA" id="ARBA00022801"/>
    </source>
</evidence>
<dbReference type="GO" id="GO:0006310">
    <property type="term" value="P:DNA recombination"/>
    <property type="evidence" value="ECO:0007669"/>
    <property type="project" value="UniProtKB-UniRule"/>
</dbReference>
<comment type="function">
    <text evidence="13">Endonuclease that resolves Holliday junction intermediates in genetic recombination. Cleaves mobile four-strand junctions by introducing symmetrical nicks in paired strands. Promotes annealing of linear ssDNA with homologous dsDNA. Required for DNA repair, homologous recombination and chromosome segregation.</text>
</comment>
<dbReference type="GO" id="GO:0007059">
    <property type="term" value="P:chromosome segregation"/>
    <property type="evidence" value="ECO:0007669"/>
    <property type="project" value="UniProtKB-UniRule"/>
</dbReference>
<dbReference type="GO" id="GO:0006281">
    <property type="term" value="P:DNA repair"/>
    <property type="evidence" value="ECO:0007669"/>
    <property type="project" value="UniProtKB-UniRule"/>
</dbReference>
<evidence type="ECO:0000313" key="14">
    <source>
        <dbReference type="EMBL" id="MDQ0153322.1"/>
    </source>
</evidence>
<dbReference type="SUPFAM" id="SSF52980">
    <property type="entry name" value="Restriction endonuclease-like"/>
    <property type="match status" value="1"/>
</dbReference>
<dbReference type="GO" id="GO:0005737">
    <property type="term" value="C:cytoplasm"/>
    <property type="evidence" value="ECO:0007669"/>
    <property type="project" value="UniProtKB-SubCell"/>
</dbReference>
<evidence type="ECO:0000256" key="10">
    <source>
        <dbReference type="ARBA" id="ARBA00023204"/>
    </source>
</evidence>
<evidence type="ECO:0000256" key="4">
    <source>
        <dbReference type="ARBA" id="ARBA00022723"/>
    </source>
</evidence>
<evidence type="ECO:0000256" key="12">
    <source>
        <dbReference type="ARBA" id="ARBA00029523"/>
    </source>
</evidence>
<evidence type="ECO:0000256" key="1">
    <source>
        <dbReference type="ARBA" id="ARBA00004496"/>
    </source>
</evidence>
<comment type="subcellular location">
    <subcellularLocation>
        <location evidence="1 13">Cytoplasm</location>
    </subcellularLocation>
</comment>
<keyword evidence="3 13" id="KW-0540">Nuclease</keyword>
<dbReference type="RefSeq" id="WP_307255280.1">
    <property type="nucleotide sequence ID" value="NZ_JAUSTO010000016.1"/>
</dbReference>
<feature type="binding site" evidence="13">
    <location>
        <position position="64"/>
    </location>
    <ligand>
        <name>Mg(2+)</name>
        <dbReference type="ChEBI" id="CHEBI:18420"/>
    </ligand>
</feature>
<feature type="site" description="Transition state stabilizer" evidence="13">
    <location>
        <position position="79"/>
    </location>
</feature>
<feature type="binding site" evidence="13">
    <location>
        <position position="95"/>
    </location>
    <ligand>
        <name>Mg(2+)</name>
        <dbReference type="ChEBI" id="CHEBI:18420"/>
    </ligand>
</feature>
<evidence type="ECO:0000256" key="8">
    <source>
        <dbReference type="ARBA" id="ARBA00022842"/>
    </source>
</evidence>
<comment type="cofactor">
    <cofactor evidence="13">
        <name>Mg(2+)</name>
        <dbReference type="ChEBI" id="CHEBI:18420"/>
    </cofactor>
    <text evidence="13">Binds 1 Mg(2+) ion per subunit.</text>
</comment>
<dbReference type="Gene3D" id="3.40.1350.10">
    <property type="match status" value="1"/>
</dbReference>
<keyword evidence="4 13" id="KW-0479">Metal-binding</keyword>
<protein>
    <recommendedName>
        <fullName evidence="12 13">Holliday junction resolvase RecU</fullName>
        <ecNumber evidence="13">3.1.21.10</ecNumber>
    </recommendedName>
    <alternativeName>
        <fullName evidence="13">Recombination protein U homolog</fullName>
    </alternativeName>
</protein>
<evidence type="ECO:0000256" key="6">
    <source>
        <dbReference type="ARBA" id="ARBA00022763"/>
    </source>
</evidence>
<reference evidence="14" key="1">
    <citation type="submission" date="2023-07" db="EMBL/GenBank/DDBJ databases">
        <title>Genomic Encyclopedia of Type Strains, Phase IV (KMG-IV): sequencing the most valuable type-strain genomes for metagenomic binning, comparative biology and taxonomic classification.</title>
        <authorList>
            <person name="Goeker M."/>
        </authorList>
    </citation>
    <scope>NUCLEOTIDE SEQUENCE</scope>
    <source>
        <strain evidence="14">DSM 19659</strain>
    </source>
</reference>
<evidence type="ECO:0000256" key="3">
    <source>
        <dbReference type="ARBA" id="ARBA00022722"/>
    </source>
</evidence>
<dbReference type="InterPro" id="IPR011856">
    <property type="entry name" value="tRNA_endonuc-like_dom_sf"/>
</dbReference>
<evidence type="ECO:0000256" key="2">
    <source>
        <dbReference type="ARBA" id="ARBA00022490"/>
    </source>
</evidence>
<keyword evidence="7 13" id="KW-0378">Hydrolase</keyword>
<dbReference type="GO" id="GO:0008821">
    <property type="term" value="F:crossover junction DNA endonuclease activity"/>
    <property type="evidence" value="ECO:0007669"/>
    <property type="project" value="UniProtKB-EC"/>
</dbReference>
<keyword evidence="15" id="KW-1185">Reference proteome</keyword>
<keyword evidence="10 13" id="KW-0234">DNA repair</keyword>
<keyword evidence="5 13" id="KW-0255">Endonuclease</keyword>
<comment type="catalytic activity">
    <reaction evidence="13">
        <text>Endonucleolytic cleavage at a junction such as a reciprocal single-stranded crossover between two homologous DNA duplexes (Holliday junction).</text>
        <dbReference type="EC" id="3.1.21.10"/>
    </reaction>
</comment>
<keyword evidence="9 13" id="KW-0233">DNA recombination</keyword>
<keyword evidence="8 13" id="KW-0460">Magnesium</keyword>
<proteinExistence type="inferred from homology"/>
<evidence type="ECO:0000256" key="9">
    <source>
        <dbReference type="ARBA" id="ARBA00023172"/>
    </source>
</evidence>
<evidence type="ECO:0000256" key="13">
    <source>
        <dbReference type="HAMAP-Rule" id="MF_00130"/>
    </source>
</evidence>
<gene>
    <name evidence="13" type="primary">recU</name>
    <name evidence="14" type="ORF">J2S20_002035</name>
</gene>
<dbReference type="InterPro" id="IPR004612">
    <property type="entry name" value="Resolv_RecU"/>
</dbReference>
<organism evidence="14 15">
    <name type="scientific">Moryella indoligenes</name>
    <dbReference type="NCBI Taxonomy" id="371674"/>
    <lineage>
        <taxon>Bacteria</taxon>
        <taxon>Bacillati</taxon>
        <taxon>Bacillota</taxon>
        <taxon>Clostridia</taxon>
        <taxon>Lachnospirales</taxon>
        <taxon>Lachnospiraceae</taxon>
        <taxon>Moryella</taxon>
    </lineage>
</organism>
<comment type="caution">
    <text evidence="14">The sequence shown here is derived from an EMBL/GenBank/DDBJ whole genome shotgun (WGS) entry which is preliminary data.</text>
</comment>